<dbReference type="InterPro" id="IPR010656">
    <property type="entry name" value="DctM"/>
</dbReference>
<evidence type="ECO:0000313" key="4">
    <source>
        <dbReference type="EMBL" id="MCM4083187.1"/>
    </source>
</evidence>
<feature type="transmembrane region" description="Helical" evidence="2">
    <location>
        <begin position="112"/>
        <end position="132"/>
    </location>
</feature>
<comment type="caution">
    <text evidence="4">The sequence shown here is derived from an EMBL/GenBank/DDBJ whole genome shotgun (WGS) entry which is preliminary data.</text>
</comment>
<keyword evidence="5" id="KW-1185">Reference proteome</keyword>
<evidence type="ECO:0000259" key="3">
    <source>
        <dbReference type="Pfam" id="PF06808"/>
    </source>
</evidence>
<dbReference type="PANTHER" id="PTHR42941:SF1">
    <property type="entry name" value="SLL1037 PROTEIN"/>
    <property type="match status" value="1"/>
</dbReference>
<keyword evidence="2" id="KW-1133">Transmembrane helix</keyword>
<protein>
    <submittedName>
        <fullName evidence="4">TAXI family TRAP transporter solute-binding subunit</fullName>
    </submittedName>
</protein>
<evidence type="ECO:0000313" key="5">
    <source>
        <dbReference type="Proteomes" id="UP001523216"/>
    </source>
</evidence>
<dbReference type="Pfam" id="PF06808">
    <property type="entry name" value="DctM"/>
    <property type="match status" value="1"/>
</dbReference>
<feature type="region of interest" description="Disordered" evidence="1">
    <location>
        <begin position="362"/>
        <end position="381"/>
    </location>
</feature>
<dbReference type="SUPFAM" id="SSF53850">
    <property type="entry name" value="Periplasmic binding protein-like II"/>
    <property type="match status" value="1"/>
</dbReference>
<feature type="transmembrane region" description="Helical" evidence="2">
    <location>
        <begin position="69"/>
        <end position="91"/>
    </location>
</feature>
<feature type="region of interest" description="Disordered" evidence="1">
    <location>
        <begin position="302"/>
        <end position="344"/>
    </location>
</feature>
<name>A0ABT0YAX0_9ACTN</name>
<reference evidence="4 5" key="1">
    <citation type="submission" date="2022-06" db="EMBL/GenBank/DDBJ databases">
        <title>Actinoplanes abujensis sp. nov., isolated from Nigerian arid soil.</title>
        <authorList>
            <person name="Ding P."/>
        </authorList>
    </citation>
    <scope>NUCLEOTIDE SEQUENCE [LARGE SCALE GENOMIC DNA]</scope>
    <source>
        <strain evidence="5">TRM88002</strain>
    </source>
</reference>
<dbReference type="Gene3D" id="3.40.190.10">
    <property type="entry name" value="Periplasmic binding protein-like II"/>
    <property type="match status" value="2"/>
</dbReference>
<keyword evidence="2" id="KW-0812">Transmembrane</keyword>
<dbReference type="CDD" id="cd13569">
    <property type="entry name" value="PBP2_TAXI_TRAP_like_1"/>
    <property type="match status" value="1"/>
</dbReference>
<proteinExistence type="predicted"/>
<dbReference type="RefSeq" id="WP_251802899.1">
    <property type="nucleotide sequence ID" value="NZ_JAMQOL010000055.1"/>
</dbReference>
<dbReference type="EMBL" id="JAMQOL010000055">
    <property type="protein sequence ID" value="MCM4083187.1"/>
    <property type="molecule type" value="Genomic_DNA"/>
</dbReference>
<accession>A0ABT0YAX0</accession>
<feature type="transmembrane region" description="Helical" evidence="2">
    <location>
        <begin position="138"/>
        <end position="165"/>
    </location>
</feature>
<feature type="transmembrane region" description="Helical" evidence="2">
    <location>
        <begin position="273"/>
        <end position="297"/>
    </location>
</feature>
<feature type="transmembrane region" description="Helical" evidence="2">
    <location>
        <begin position="33"/>
        <end position="49"/>
    </location>
</feature>
<dbReference type="Proteomes" id="UP001523216">
    <property type="component" value="Unassembled WGS sequence"/>
</dbReference>
<organism evidence="4 5">
    <name type="scientific">Paractinoplanes hotanensis</name>
    <dbReference type="NCBI Taxonomy" id="2906497"/>
    <lineage>
        <taxon>Bacteria</taxon>
        <taxon>Bacillati</taxon>
        <taxon>Actinomycetota</taxon>
        <taxon>Actinomycetes</taxon>
        <taxon>Micromonosporales</taxon>
        <taxon>Micromonosporaceae</taxon>
        <taxon>Paractinoplanes</taxon>
    </lineage>
</organism>
<dbReference type="Pfam" id="PF16868">
    <property type="entry name" value="NMT1_3"/>
    <property type="match status" value="1"/>
</dbReference>
<dbReference type="InterPro" id="IPR011852">
    <property type="entry name" value="TRAP_TAXI"/>
</dbReference>
<dbReference type="PANTHER" id="PTHR42941">
    <property type="entry name" value="SLL1037 PROTEIN"/>
    <property type="match status" value="1"/>
</dbReference>
<keyword evidence="2" id="KW-0472">Membrane</keyword>
<feature type="transmembrane region" description="Helical" evidence="2">
    <location>
        <begin position="230"/>
        <end position="253"/>
    </location>
</feature>
<feature type="transmembrane region" description="Helical" evidence="2">
    <location>
        <begin position="177"/>
        <end position="196"/>
    </location>
</feature>
<feature type="transmembrane region" description="Helical" evidence="2">
    <location>
        <begin position="202"/>
        <end position="223"/>
    </location>
</feature>
<feature type="region of interest" description="Disordered" evidence="1">
    <location>
        <begin position="688"/>
        <end position="715"/>
    </location>
</feature>
<sequence>MSTLRLLGRFGYHFSSLILIVVLLALGQSATRAVVYATLLAFALSFLDRRSWLTPQRVFSALSAGVRSVLPVVAVCAAAGIITATTTKTGLGAQLASELVRRAEAVTSNPTAVLALTVVLAAVALAILGLAVPVTASFIIGWVIIGPALLTLGVPAPAAAMFVFYYSVLSEVTPPTALAAVGASAITGGRTIPTMWQALKYALPAFLAPIAFVLTPAGSYLLARGPFLDIVWATAAAIVGVAALAVATGGWVLGIGRAGTPSRVLAGVAGLLLLYLEPLTIGIGLALLTVAIGWTAVDARRHRPAPADQPPAPPLPASPAPASSAPRRRMSEARPASASSRRALHMGVQLTMTARLPQRRRLLQSGARPAATPRTPKNGVDMRRMAMAAGLALALTGALTACGGRQDAASTDAGGEVTCTVANETRIGIATGNATGVYFALGNAYAEQIGAAGGNVKATASETGASVQNIQQLVAGSYGVAFSLADTAADAINGTGSFDSKQPIAAVSRIHTNYTQVIVRKDAGIKGVAGMKGKRVSTGSPRSGTEVIANRLLTAAGLDPAKDISAQKLDLTKTVDGMKEGSIDAFFWSGGLPTPGVTDLLTTSGGQVEFLDITPLLPELQKINPVYEAGTIPAAAYELAGDIPTIVVPNLLLVKDDLDANVACVLTKTLFDRKPQLEQANAAAKEISLDQARKTDPVPLHRGSAKALDDLGAPK</sequence>
<feature type="compositionally biased region" description="Pro residues" evidence="1">
    <location>
        <begin position="307"/>
        <end position="319"/>
    </location>
</feature>
<feature type="transmembrane region" description="Helical" evidence="2">
    <location>
        <begin position="6"/>
        <end position="26"/>
    </location>
</feature>
<feature type="domain" description="TRAP C4-dicarboxylate transport system permease DctM subunit" evidence="3">
    <location>
        <begin position="16"/>
        <end position="216"/>
    </location>
</feature>
<evidence type="ECO:0000256" key="2">
    <source>
        <dbReference type="SAM" id="Phobius"/>
    </source>
</evidence>
<gene>
    <name evidence="4" type="ORF">LXN57_37130</name>
</gene>
<dbReference type="NCBIfam" id="TIGR02122">
    <property type="entry name" value="TRAP_TAXI"/>
    <property type="match status" value="1"/>
</dbReference>
<evidence type="ECO:0000256" key="1">
    <source>
        <dbReference type="SAM" id="MobiDB-lite"/>
    </source>
</evidence>